<dbReference type="EMBL" id="LXEO01000015">
    <property type="protein sequence ID" value="OAT19401.1"/>
    <property type="molecule type" value="Genomic_DNA"/>
</dbReference>
<gene>
    <name evidence="1" type="ORF">M979_1292</name>
</gene>
<dbReference type="Gene3D" id="1.10.1270.10">
    <property type="entry name" value="TrpR-like"/>
    <property type="match status" value="1"/>
</dbReference>
<proteinExistence type="predicted"/>
<name>A0A1B7HUZ3_9ENTR</name>
<protein>
    <submittedName>
        <fullName evidence="1">Resolvase</fullName>
    </submittedName>
</protein>
<organism evidence="1 2">
    <name type="scientific">Buttiauxella noackiae ATCC 51607</name>
    <dbReference type="NCBI Taxonomy" id="1354255"/>
    <lineage>
        <taxon>Bacteria</taxon>
        <taxon>Pseudomonadati</taxon>
        <taxon>Pseudomonadota</taxon>
        <taxon>Gammaproteobacteria</taxon>
        <taxon>Enterobacterales</taxon>
        <taxon>Enterobacteriaceae</taxon>
        <taxon>Buttiauxella</taxon>
    </lineage>
</organism>
<dbReference type="RefSeq" id="WP_034455578.1">
    <property type="nucleotide sequence ID" value="NZ_LXEO01000015.1"/>
</dbReference>
<sequence>MKIFAYLPINEEYEQAKSALIAASETLDFRIDHIFEENDKEYTRLRQLLTQANPGDVLLITKFVFLARLPKQQWVTLRNSTDAGLNVVALNVKATLRGLHIASPAERLASKASTDTLMELADNVISYLQKDPAFAKRRTITGSAAGRPVNEGLHHRISLMLLAGASYSEIQKTLNCGRSTISRVKQTIVNVNDI</sequence>
<comment type="caution">
    <text evidence="1">The sequence shown here is derived from an EMBL/GenBank/DDBJ whole genome shotgun (WGS) entry which is preliminary data.</text>
</comment>
<keyword evidence="2" id="KW-1185">Reference proteome</keyword>
<dbReference type="PATRIC" id="fig|1354255.3.peg.1334"/>
<evidence type="ECO:0000313" key="1">
    <source>
        <dbReference type="EMBL" id="OAT19401.1"/>
    </source>
</evidence>
<dbReference type="Proteomes" id="UP000078286">
    <property type="component" value="Unassembled WGS sequence"/>
</dbReference>
<accession>A0A1B7HUZ3</accession>
<reference evidence="1 2" key="1">
    <citation type="submission" date="2016-04" db="EMBL/GenBank/DDBJ databases">
        <title>ATOL: Assembling a taxonomically balanced genome-scale reconstruction of the evolutionary history of the Enterobacteriaceae.</title>
        <authorList>
            <person name="Plunkett G.III."/>
            <person name="Neeno-Eckwall E.C."/>
            <person name="Glasner J.D."/>
            <person name="Perna N.T."/>
        </authorList>
    </citation>
    <scope>NUCLEOTIDE SEQUENCE [LARGE SCALE GENOMIC DNA]</scope>
    <source>
        <strain evidence="1 2">ATCC 51607</strain>
    </source>
</reference>
<dbReference type="AlphaFoldDB" id="A0A1B7HUZ3"/>
<dbReference type="InterPro" id="IPR038116">
    <property type="entry name" value="TrpR-like_sf"/>
</dbReference>
<evidence type="ECO:0000313" key="2">
    <source>
        <dbReference type="Proteomes" id="UP000078286"/>
    </source>
</evidence>